<dbReference type="SUPFAM" id="SSF55729">
    <property type="entry name" value="Acyl-CoA N-acyltransferases (Nat)"/>
    <property type="match status" value="1"/>
</dbReference>
<protein>
    <recommendedName>
        <fullName evidence="1">N-acetyltransferase domain-containing protein</fullName>
    </recommendedName>
</protein>
<feature type="domain" description="N-acetyltransferase" evidence="1">
    <location>
        <begin position="13"/>
        <end position="161"/>
    </location>
</feature>
<dbReference type="GO" id="GO:0016747">
    <property type="term" value="F:acyltransferase activity, transferring groups other than amino-acyl groups"/>
    <property type="evidence" value="ECO:0007669"/>
    <property type="project" value="InterPro"/>
</dbReference>
<dbReference type="EMBL" id="UOEC01000069">
    <property type="protein sequence ID" value="VAV89896.1"/>
    <property type="molecule type" value="Genomic_DNA"/>
</dbReference>
<dbReference type="PROSITE" id="PS51186">
    <property type="entry name" value="GNAT"/>
    <property type="match status" value="1"/>
</dbReference>
<dbReference type="InterPro" id="IPR016181">
    <property type="entry name" value="Acyl_CoA_acyltransferase"/>
</dbReference>
<name>A0A3B0RMM6_9ZZZZ</name>
<accession>A0A3B0RMM6</accession>
<dbReference type="AlphaFoldDB" id="A0A3B0RMM6"/>
<gene>
    <name evidence="2" type="ORF">MNBD_ALPHA08-1698</name>
</gene>
<proteinExistence type="predicted"/>
<sequence length="162" mass="18544">MNKQTATPQSHKINIRRARESDLDHVAVLDQRVTKIAKPGYWNDIFERYAKRRVGERFFLVAEPAGKPSELALLGYIVGEVRTWEFGSEPCGWVFAFSVEPRTRLQGIGEKLFAAISEEFKHAGITTMRTMVPRKNQLHMAFFRSEGMVAGPYIQLEKDLDD</sequence>
<dbReference type="InterPro" id="IPR000182">
    <property type="entry name" value="GNAT_dom"/>
</dbReference>
<dbReference type="Gene3D" id="3.40.630.30">
    <property type="match status" value="1"/>
</dbReference>
<organism evidence="2">
    <name type="scientific">hydrothermal vent metagenome</name>
    <dbReference type="NCBI Taxonomy" id="652676"/>
    <lineage>
        <taxon>unclassified sequences</taxon>
        <taxon>metagenomes</taxon>
        <taxon>ecological metagenomes</taxon>
    </lineage>
</organism>
<dbReference type="CDD" id="cd04301">
    <property type="entry name" value="NAT_SF"/>
    <property type="match status" value="1"/>
</dbReference>
<reference evidence="2" key="1">
    <citation type="submission" date="2018-06" db="EMBL/GenBank/DDBJ databases">
        <authorList>
            <person name="Zhirakovskaya E."/>
        </authorList>
    </citation>
    <scope>NUCLEOTIDE SEQUENCE</scope>
</reference>
<dbReference type="Pfam" id="PF00583">
    <property type="entry name" value="Acetyltransf_1"/>
    <property type="match status" value="1"/>
</dbReference>
<evidence type="ECO:0000259" key="1">
    <source>
        <dbReference type="PROSITE" id="PS51186"/>
    </source>
</evidence>
<evidence type="ECO:0000313" key="2">
    <source>
        <dbReference type="EMBL" id="VAV89896.1"/>
    </source>
</evidence>